<keyword evidence="4" id="KW-1185">Reference proteome</keyword>
<dbReference type="Proteomes" id="UP000591131">
    <property type="component" value="Unassembled WGS sequence"/>
</dbReference>
<name>A0A7J6MFC7_PERCH</name>
<evidence type="ECO:0000256" key="1">
    <source>
        <dbReference type="SAM" id="MobiDB-lite"/>
    </source>
</evidence>
<evidence type="ECO:0000256" key="2">
    <source>
        <dbReference type="SAM" id="SignalP"/>
    </source>
</evidence>
<proteinExistence type="predicted"/>
<keyword evidence="2" id="KW-0732">Signal</keyword>
<sequence>MIFTMRALSPAAIIALATASSRPDVAKDCKAFCDEHSDGACTRNGGHFNCRTEKPVDICQHLYWTDASKTRICIDVGDGRCGYGTMNIPVQCDLIAPTISPATVSTTERPDPCSTSTEAPEPCSTSTEAPEPCSTSTEAPEPCSTSTEAPEPCSTTEAPTPCPTTEAPTPQPTDKPEPVLDECVFEGRTFECRQDPIAPICRDLYWTDSTYQHICVDIGDGKCGYGDAKTTVRCKRKIPEEPYEPRNSCERFCNEHGDNRCTKEYIRIECRANRNVCRGLYTDANKTSICLDRLDPGCGLPAVSKFVHPVEGG</sequence>
<reference evidence="3 4" key="1">
    <citation type="submission" date="2020-04" db="EMBL/GenBank/DDBJ databases">
        <title>Perkinsus chesapeaki whole genome sequence.</title>
        <authorList>
            <person name="Bogema D.R."/>
        </authorList>
    </citation>
    <scope>NUCLEOTIDE SEQUENCE [LARGE SCALE GENOMIC DNA]</scope>
    <source>
        <strain evidence="3">ATCC PRA-425</strain>
    </source>
</reference>
<evidence type="ECO:0000313" key="4">
    <source>
        <dbReference type="Proteomes" id="UP000591131"/>
    </source>
</evidence>
<feature type="compositionally biased region" description="Low complexity" evidence="1">
    <location>
        <begin position="144"/>
        <end position="168"/>
    </location>
</feature>
<evidence type="ECO:0000313" key="3">
    <source>
        <dbReference type="EMBL" id="KAF4670289.1"/>
    </source>
</evidence>
<dbReference type="EMBL" id="JAAPAO010000155">
    <property type="protein sequence ID" value="KAF4670289.1"/>
    <property type="molecule type" value="Genomic_DNA"/>
</dbReference>
<accession>A0A7J6MFC7</accession>
<protein>
    <submittedName>
        <fullName evidence="3">Uncharacterized protein</fullName>
    </submittedName>
</protein>
<feature type="signal peptide" evidence="2">
    <location>
        <begin position="1"/>
        <end position="19"/>
    </location>
</feature>
<gene>
    <name evidence="3" type="ORF">FOL47_002109</name>
</gene>
<organism evidence="3 4">
    <name type="scientific">Perkinsus chesapeaki</name>
    <name type="common">Clam parasite</name>
    <name type="synonym">Perkinsus andrewsi</name>
    <dbReference type="NCBI Taxonomy" id="330153"/>
    <lineage>
        <taxon>Eukaryota</taxon>
        <taxon>Sar</taxon>
        <taxon>Alveolata</taxon>
        <taxon>Perkinsozoa</taxon>
        <taxon>Perkinsea</taxon>
        <taxon>Perkinsida</taxon>
        <taxon>Perkinsidae</taxon>
        <taxon>Perkinsus</taxon>
    </lineage>
</organism>
<feature type="region of interest" description="Disordered" evidence="1">
    <location>
        <begin position="103"/>
        <end position="179"/>
    </location>
</feature>
<dbReference type="AlphaFoldDB" id="A0A7J6MFC7"/>
<feature type="compositionally biased region" description="Polar residues" evidence="1">
    <location>
        <begin position="103"/>
        <end position="138"/>
    </location>
</feature>
<feature type="chain" id="PRO_5029583393" evidence="2">
    <location>
        <begin position="20"/>
        <end position="313"/>
    </location>
</feature>
<comment type="caution">
    <text evidence="3">The sequence shown here is derived from an EMBL/GenBank/DDBJ whole genome shotgun (WGS) entry which is preliminary data.</text>
</comment>